<dbReference type="PROSITE" id="PS00065">
    <property type="entry name" value="D_2_HYDROXYACID_DH_1"/>
    <property type="match status" value="1"/>
</dbReference>
<dbReference type="SUPFAM" id="SSF69572">
    <property type="entry name" value="Activating enzymes of the ubiquitin-like proteins"/>
    <property type="match status" value="1"/>
</dbReference>
<comment type="similarity">
    <text evidence="2">Belongs to the ubiquitin-activating E1 family. UBA5 subfamily.</text>
</comment>
<dbReference type="PANTHER" id="PTHR10953:SF9">
    <property type="entry name" value="UBIQUITIN-LIKE MODIFIER-ACTIVATING ENZYME 5"/>
    <property type="match status" value="1"/>
</dbReference>
<protein>
    <recommendedName>
        <fullName evidence="3">Ubiquitin-like modifier-activating enzyme 5</fullName>
    </recommendedName>
</protein>
<accession>A0A9P0G5W3</accession>
<name>A0A9P0G5W3_9CUCU</name>
<evidence type="ECO:0000313" key="11">
    <source>
        <dbReference type="Proteomes" id="UP001153636"/>
    </source>
</evidence>
<dbReference type="GO" id="GO:0005524">
    <property type="term" value="F:ATP binding"/>
    <property type="evidence" value="ECO:0007669"/>
    <property type="project" value="UniProtKB-KW"/>
</dbReference>
<dbReference type="GO" id="GO:0005829">
    <property type="term" value="C:cytosol"/>
    <property type="evidence" value="ECO:0007669"/>
    <property type="project" value="TreeGrafter"/>
</dbReference>
<dbReference type="AlphaFoldDB" id="A0A9P0G5W3"/>
<dbReference type="GO" id="GO:0071566">
    <property type="term" value="F:UFM1 activating enzyme activity"/>
    <property type="evidence" value="ECO:0007669"/>
    <property type="project" value="TreeGrafter"/>
</dbReference>
<gene>
    <name evidence="10" type="ORF">PSYICH_LOCUS4412</name>
</gene>
<evidence type="ECO:0000313" key="10">
    <source>
        <dbReference type="EMBL" id="CAH1103234.1"/>
    </source>
</evidence>
<sequence>MTSVEELQAKIKDLEEKLLIATQKNVARQKIKEMSSEVVDSNPYSRLMALKRMGIVNNYEKIRDYTVAVVGVGGVGSVTAEMLTRCGIGRLILFDYDKVELANMNRLFFQPHQSGLSKVEAAAETLRNINPDVDIHTYNYNITTVENFDNFTEVLRKSSLSDGPVDIVLSCVDNFEARFAINTACNEFNLTWFESGVSENAVSGHIQFIVPGDTACFACAPPLIVASNIDEKTLKRDGVCAASLPTTMGIVAGFLVQNTLKYLLQFGQVTNYLGYSALTDFFPTMTLKPNPNCEDSYCRLRQKEFALKPKPEIAVEAKEEKPVHEDNEWGISLVDESKDVKDQVTVAEGVQLAYTLPNQAAVEECEEATADTDVSLDELMAQMKAI</sequence>
<evidence type="ECO:0000256" key="7">
    <source>
        <dbReference type="ARBA" id="ARBA00022833"/>
    </source>
</evidence>
<dbReference type="EMBL" id="OV651826">
    <property type="protein sequence ID" value="CAH1103234.1"/>
    <property type="molecule type" value="Genomic_DNA"/>
</dbReference>
<evidence type="ECO:0000256" key="8">
    <source>
        <dbReference type="ARBA" id="ARBA00022840"/>
    </source>
</evidence>
<dbReference type="FunFam" id="3.40.50.720:FF:000066">
    <property type="entry name" value="Putative ubiquitin-like modifier-activating enzyme 5"/>
    <property type="match status" value="1"/>
</dbReference>
<dbReference type="InterPro" id="IPR035985">
    <property type="entry name" value="Ubiquitin-activating_enz"/>
</dbReference>
<evidence type="ECO:0000256" key="3">
    <source>
        <dbReference type="ARBA" id="ARBA00016279"/>
    </source>
</evidence>
<keyword evidence="5" id="KW-0547">Nucleotide-binding</keyword>
<dbReference type="PANTHER" id="PTHR10953">
    <property type="entry name" value="UBIQUITIN-ACTIVATING ENZYME E1"/>
    <property type="match status" value="1"/>
</dbReference>
<reference evidence="10" key="1">
    <citation type="submission" date="2022-01" db="EMBL/GenBank/DDBJ databases">
        <authorList>
            <person name="King R."/>
        </authorList>
    </citation>
    <scope>NUCLEOTIDE SEQUENCE</scope>
</reference>
<evidence type="ECO:0000256" key="4">
    <source>
        <dbReference type="ARBA" id="ARBA00022723"/>
    </source>
</evidence>
<dbReference type="InterPro" id="IPR000594">
    <property type="entry name" value="ThiF_NAD_FAD-bd"/>
</dbReference>
<keyword evidence="6" id="KW-0833">Ubl conjugation pathway</keyword>
<proteinExistence type="inferred from homology"/>
<dbReference type="GO" id="GO:0046872">
    <property type="term" value="F:metal ion binding"/>
    <property type="evidence" value="ECO:0007669"/>
    <property type="project" value="UniProtKB-KW"/>
</dbReference>
<evidence type="ECO:0000256" key="5">
    <source>
        <dbReference type="ARBA" id="ARBA00022741"/>
    </source>
</evidence>
<dbReference type="CDD" id="cd00757">
    <property type="entry name" value="ThiF_MoeB_HesA_family"/>
    <property type="match status" value="1"/>
</dbReference>
<comment type="function">
    <text evidence="1">E1-like enzyme which activates UFM1.</text>
</comment>
<keyword evidence="7" id="KW-0862">Zinc</keyword>
<evidence type="ECO:0000256" key="6">
    <source>
        <dbReference type="ARBA" id="ARBA00022786"/>
    </source>
</evidence>
<evidence type="ECO:0000256" key="1">
    <source>
        <dbReference type="ARBA" id="ARBA00003700"/>
    </source>
</evidence>
<keyword evidence="8" id="KW-0067">ATP-binding</keyword>
<dbReference type="Gene3D" id="3.40.50.720">
    <property type="entry name" value="NAD(P)-binding Rossmann-like Domain"/>
    <property type="match status" value="1"/>
</dbReference>
<feature type="domain" description="THIF-type NAD/FAD binding fold" evidence="9">
    <location>
        <begin position="44"/>
        <end position="294"/>
    </location>
</feature>
<keyword evidence="11" id="KW-1185">Reference proteome</keyword>
<dbReference type="GO" id="GO:0071569">
    <property type="term" value="P:protein ufmylation"/>
    <property type="evidence" value="ECO:0007669"/>
    <property type="project" value="TreeGrafter"/>
</dbReference>
<dbReference type="Pfam" id="PF00899">
    <property type="entry name" value="ThiF"/>
    <property type="match status" value="1"/>
</dbReference>
<evidence type="ECO:0000259" key="9">
    <source>
        <dbReference type="Pfam" id="PF00899"/>
    </source>
</evidence>
<organism evidence="10 11">
    <name type="scientific">Psylliodes chrysocephalus</name>
    <dbReference type="NCBI Taxonomy" id="3402493"/>
    <lineage>
        <taxon>Eukaryota</taxon>
        <taxon>Metazoa</taxon>
        <taxon>Ecdysozoa</taxon>
        <taxon>Arthropoda</taxon>
        <taxon>Hexapoda</taxon>
        <taxon>Insecta</taxon>
        <taxon>Pterygota</taxon>
        <taxon>Neoptera</taxon>
        <taxon>Endopterygota</taxon>
        <taxon>Coleoptera</taxon>
        <taxon>Polyphaga</taxon>
        <taxon>Cucujiformia</taxon>
        <taxon>Chrysomeloidea</taxon>
        <taxon>Chrysomelidae</taxon>
        <taxon>Galerucinae</taxon>
        <taxon>Alticini</taxon>
        <taxon>Psylliodes</taxon>
    </lineage>
</organism>
<dbReference type="OrthoDB" id="206053at2759"/>
<keyword evidence="4" id="KW-0479">Metal-binding</keyword>
<evidence type="ECO:0000256" key="2">
    <source>
        <dbReference type="ARBA" id="ARBA00005339"/>
    </source>
</evidence>
<dbReference type="Proteomes" id="UP001153636">
    <property type="component" value="Chromosome 14"/>
</dbReference>
<dbReference type="InterPro" id="IPR029752">
    <property type="entry name" value="D-isomer_DH_CS1"/>
</dbReference>
<dbReference type="InterPro" id="IPR045886">
    <property type="entry name" value="ThiF/MoeB/HesA"/>
</dbReference>